<dbReference type="CDD" id="cd04471">
    <property type="entry name" value="S1_RNase_R"/>
    <property type="match status" value="1"/>
</dbReference>
<evidence type="ECO:0000256" key="4">
    <source>
        <dbReference type="ARBA" id="ARBA00022801"/>
    </source>
</evidence>
<dbReference type="NCBIfam" id="TIGR02063">
    <property type="entry name" value="RNase_R"/>
    <property type="match status" value="1"/>
</dbReference>
<sequence length="731" mass="83621">MGKGRKGGKRMTKKQISARLHDFFATQPGKTLSFKEIFRALKLDTHPLKMLAIDTMEEMAWDDFLTKVTDTSYRLNTKGQVQEGTFVRKSNGKNSFLPDDGGSPIFVSERNSMWATNGDRVKVSFMARRQRHIKEAQVIEILQRKKDSFVGRLRVDRDFAYLVTPENIFVNDIIIPKKKLKGGKNNDKAVVKITQWPDAEHKNLIGEVVDVLGQTGNNDVEMNTILAQYGLPYVYPKAVEEAAERISGEITKQDEAEREDFRNVFTCTIDPHDAKDFDDALSIKQLDKGLWQVGVHIADVSHYVKEGSIIDREAVKRATSIYLVDRTIPMLPERLCNFICSLRPDEDKLAYSVIFNLDDEANVKAYRIVHTIIRSNRRYAYEEVQEILEANGVIDGTGEPAPAAPKGGYRGENANQLIALDRLAKQLRARRFKGGAVKFDREELHFDIDAQGKPTRCYFKRSRDANKLIEEFMLLANRTVAESVGKVKKGRKAKTLPYRIHDNPDPQKMETLRQFIVKFGYKVKTDGTKGAMARSLNKLMDDCNGKPEAKMIQSVALRAMMKAKYSVHNIGHFGLAFDYYTHFTSPIRRYPDTMVHRLLTRYAEGGRSANEKHYEELCEHCSDMELVAQNAERDSIKYKMVEFMSDKLGETFDAHISGITSYGIYAEIDENHCEGMIPMRDLGDDYYDFDERNFCLKGRRHHHRYQLGDAIRIQVAKADLEKKQLDFTVAE</sequence>
<proteinExistence type="inferred from homology"/>
<reference evidence="9 10" key="1">
    <citation type="submission" date="2011-12" db="EMBL/GenBank/DDBJ databases">
        <title>The Genome Sequence of Prevotella maculosa OT 289.</title>
        <authorList>
            <consortium name="The Broad Institute Genome Sequencing Platform"/>
            <person name="Earl A."/>
            <person name="Ward D."/>
            <person name="Feldgarden M."/>
            <person name="Gevers D."/>
            <person name="Izard J."/>
            <person name="Blanton J.M."/>
            <person name="Mathney J."/>
            <person name="Tanner A.C."/>
            <person name="Dewhirst F.E."/>
            <person name="Young S.K."/>
            <person name="Zeng Q."/>
            <person name="Gargeya S."/>
            <person name="Fitzgerald M."/>
            <person name="Haas B."/>
            <person name="Abouelleil A."/>
            <person name="Alvarado L."/>
            <person name="Arachchi H.M."/>
            <person name="Berlin A."/>
            <person name="Chapman S.B."/>
            <person name="Gearin G."/>
            <person name="Goldberg J."/>
            <person name="Griggs A."/>
            <person name="Gujja S."/>
            <person name="Hansen M."/>
            <person name="Heiman D."/>
            <person name="Howarth C."/>
            <person name="Larimer J."/>
            <person name="Lui A."/>
            <person name="MacDonald P.J.P."/>
            <person name="McCowen C."/>
            <person name="Montmayeur A."/>
            <person name="Murphy C."/>
            <person name="Neiman D."/>
            <person name="Pearson M."/>
            <person name="Priest M."/>
            <person name="Roberts A."/>
            <person name="Saif S."/>
            <person name="Shea T."/>
            <person name="Sisk P."/>
            <person name="Stolte C."/>
            <person name="Sykes S."/>
            <person name="Wortman J."/>
            <person name="Nusbaum C."/>
            <person name="Birren B."/>
        </authorList>
    </citation>
    <scope>NUCLEOTIDE SEQUENCE [LARGE SCALE GENOMIC DNA]</scope>
    <source>
        <strain evidence="9 10">OT 289</strain>
    </source>
</reference>
<comment type="catalytic activity">
    <reaction evidence="1 7">
        <text>Exonucleolytic cleavage in the 3'- to 5'-direction to yield nucleoside 5'-phosphates.</text>
        <dbReference type="EC" id="3.1.13.1"/>
    </reaction>
</comment>
<dbReference type="PATRIC" id="fig|999422.3.peg.1492"/>
<evidence type="ECO:0000259" key="8">
    <source>
        <dbReference type="PROSITE" id="PS50126"/>
    </source>
</evidence>
<dbReference type="Pfam" id="PF00773">
    <property type="entry name" value="RNB"/>
    <property type="match status" value="1"/>
</dbReference>
<comment type="function">
    <text evidence="7">3'-5' exoribonuclease that releases 5'-nucleoside monophosphates and is involved in maturation of structured RNAs.</text>
</comment>
<keyword evidence="6 7" id="KW-0694">RNA-binding</keyword>
<keyword evidence="5 7" id="KW-0269">Exonuclease</keyword>
<dbReference type="InterPro" id="IPR012340">
    <property type="entry name" value="NA-bd_OB-fold"/>
</dbReference>
<dbReference type="SMART" id="SM00316">
    <property type="entry name" value="S1"/>
    <property type="match status" value="1"/>
</dbReference>
<evidence type="ECO:0000256" key="2">
    <source>
        <dbReference type="ARBA" id="ARBA00022490"/>
    </source>
</evidence>
<evidence type="ECO:0000313" key="10">
    <source>
        <dbReference type="Proteomes" id="UP000003167"/>
    </source>
</evidence>
<dbReference type="STRING" id="999422.HMPREF9944_01432"/>
<dbReference type="EC" id="3.1.13.1" evidence="7"/>
<dbReference type="AlphaFoldDB" id="H1HMN8"/>
<dbReference type="InterPro" id="IPR040476">
    <property type="entry name" value="CSD2"/>
</dbReference>
<evidence type="ECO:0000256" key="1">
    <source>
        <dbReference type="ARBA" id="ARBA00001849"/>
    </source>
</evidence>
<protein>
    <recommendedName>
        <fullName evidence="7">Ribonuclease R</fullName>
        <shortName evidence="7">RNase R</shortName>
        <ecNumber evidence="7">3.1.13.1</ecNumber>
    </recommendedName>
</protein>
<gene>
    <name evidence="7" type="primary">rnr</name>
    <name evidence="9" type="ORF">HMPREF9944_01432</name>
</gene>
<keyword evidence="4 7" id="KW-0378">Hydrolase</keyword>
<dbReference type="GO" id="GO:0003723">
    <property type="term" value="F:RNA binding"/>
    <property type="evidence" value="ECO:0007669"/>
    <property type="project" value="UniProtKB-UniRule"/>
</dbReference>
<dbReference type="GO" id="GO:0005829">
    <property type="term" value="C:cytosol"/>
    <property type="evidence" value="ECO:0007669"/>
    <property type="project" value="TreeGrafter"/>
</dbReference>
<comment type="subcellular location">
    <subcellularLocation>
        <location evidence="7">Cytoplasm</location>
    </subcellularLocation>
</comment>
<dbReference type="PANTHER" id="PTHR23355">
    <property type="entry name" value="RIBONUCLEASE"/>
    <property type="match status" value="1"/>
</dbReference>
<evidence type="ECO:0000313" key="9">
    <source>
        <dbReference type="EMBL" id="EHO70225.1"/>
    </source>
</evidence>
<accession>H1HMN8</accession>
<name>H1HMN8_9BACT</name>
<dbReference type="PROSITE" id="PS01175">
    <property type="entry name" value="RIBONUCLEASE_II"/>
    <property type="match status" value="1"/>
</dbReference>
<dbReference type="Pfam" id="PF17876">
    <property type="entry name" value="CSD2"/>
    <property type="match status" value="1"/>
</dbReference>
<dbReference type="EMBL" id="AGEK01000027">
    <property type="protein sequence ID" value="EHO70225.1"/>
    <property type="molecule type" value="Genomic_DNA"/>
</dbReference>
<comment type="similarity">
    <text evidence="7">Belongs to the RNR ribonuclease family. RNase R subfamily.</text>
</comment>
<dbReference type="OrthoDB" id="9764149at2"/>
<organism evidence="9 10">
    <name type="scientific">Segatella maculosa OT 289</name>
    <dbReference type="NCBI Taxonomy" id="999422"/>
    <lineage>
        <taxon>Bacteria</taxon>
        <taxon>Pseudomonadati</taxon>
        <taxon>Bacteroidota</taxon>
        <taxon>Bacteroidia</taxon>
        <taxon>Bacteroidales</taxon>
        <taxon>Prevotellaceae</taxon>
        <taxon>Segatella</taxon>
    </lineage>
</organism>
<dbReference type="RefSeq" id="WP_008565400.1">
    <property type="nucleotide sequence ID" value="NZ_JH594503.1"/>
</dbReference>
<dbReference type="InterPro" id="IPR022966">
    <property type="entry name" value="RNase_II/R_CS"/>
</dbReference>
<dbReference type="NCBIfam" id="TIGR00358">
    <property type="entry name" value="3_prime_RNase"/>
    <property type="match status" value="1"/>
</dbReference>
<dbReference type="InterPro" id="IPR001900">
    <property type="entry name" value="RNase_II/R"/>
</dbReference>
<keyword evidence="3 7" id="KW-0540">Nuclease</keyword>
<dbReference type="InterPro" id="IPR050180">
    <property type="entry name" value="RNR_Ribonuclease"/>
</dbReference>
<evidence type="ECO:0000256" key="5">
    <source>
        <dbReference type="ARBA" id="ARBA00022839"/>
    </source>
</evidence>
<dbReference type="Pfam" id="PF00575">
    <property type="entry name" value="S1"/>
    <property type="match status" value="1"/>
</dbReference>
<dbReference type="GO" id="GO:0008859">
    <property type="term" value="F:exoribonuclease II activity"/>
    <property type="evidence" value="ECO:0007669"/>
    <property type="project" value="UniProtKB-UniRule"/>
</dbReference>
<dbReference type="GO" id="GO:0006402">
    <property type="term" value="P:mRNA catabolic process"/>
    <property type="evidence" value="ECO:0007669"/>
    <property type="project" value="TreeGrafter"/>
</dbReference>
<dbReference type="InterPro" id="IPR011805">
    <property type="entry name" value="RNase_R"/>
</dbReference>
<keyword evidence="2 7" id="KW-0963">Cytoplasm</keyword>
<dbReference type="InterPro" id="IPR003029">
    <property type="entry name" value="S1_domain"/>
</dbReference>
<dbReference type="Proteomes" id="UP000003167">
    <property type="component" value="Unassembled WGS sequence"/>
</dbReference>
<dbReference type="InterPro" id="IPR004476">
    <property type="entry name" value="RNase_II/RNase_R"/>
</dbReference>
<evidence type="ECO:0000256" key="7">
    <source>
        <dbReference type="HAMAP-Rule" id="MF_01895"/>
    </source>
</evidence>
<feature type="domain" description="S1 motif" evidence="8">
    <location>
        <begin position="649"/>
        <end position="730"/>
    </location>
</feature>
<dbReference type="PANTHER" id="PTHR23355:SF9">
    <property type="entry name" value="DIS3-LIKE EXONUCLEASE 2"/>
    <property type="match status" value="1"/>
</dbReference>
<comment type="caution">
    <text evidence="9">The sequence shown here is derived from an EMBL/GenBank/DDBJ whole genome shotgun (WGS) entry which is preliminary data.</text>
</comment>
<dbReference type="HAMAP" id="MF_01895">
    <property type="entry name" value="RNase_R"/>
    <property type="match status" value="1"/>
</dbReference>
<evidence type="ECO:0000256" key="6">
    <source>
        <dbReference type="ARBA" id="ARBA00022884"/>
    </source>
</evidence>
<keyword evidence="10" id="KW-1185">Reference proteome</keyword>
<dbReference type="SUPFAM" id="SSF50249">
    <property type="entry name" value="Nucleic acid-binding proteins"/>
    <property type="match status" value="4"/>
</dbReference>
<dbReference type="SMART" id="SM00955">
    <property type="entry name" value="RNB"/>
    <property type="match status" value="1"/>
</dbReference>
<dbReference type="Gene3D" id="2.40.50.140">
    <property type="entry name" value="Nucleic acid-binding proteins"/>
    <property type="match status" value="1"/>
</dbReference>
<evidence type="ECO:0000256" key="3">
    <source>
        <dbReference type="ARBA" id="ARBA00022722"/>
    </source>
</evidence>
<dbReference type="HOGENOM" id="CLU_002333_4_1_10"/>
<dbReference type="PROSITE" id="PS50126">
    <property type="entry name" value="S1"/>
    <property type="match status" value="1"/>
</dbReference>